<dbReference type="RefSeq" id="WP_209486666.1">
    <property type="nucleotide sequence ID" value="NZ_JAGGKQ010000026.1"/>
</dbReference>
<proteinExistence type="predicted"/>
<comment type="caution">
    <text evidence="1">The sequence shown here is derived from an EMBL/GenBank/DDBJ whole genome shotgun (WGS) entry which is preliminary data.</text>
</comment>
<protein>
    <submittedName>
        <fullName evidence="1">Uncharacterized protein</fullName>
    </submittedName>
</protein>
<keyword evidence="2" id="KW-1185">Reference proteome</keyword>
<accession>A0A8T4GJ94</accession>
<dbReference type="EMBL" id="JAGGKQ010000026">
    <property type="protein sequence ID" value="MBP1923660.1"/>
    <property type="molecule type" value="Genomic_DNA"/>
</dbReference>
<dbReference type="Proteomes" id="UP000823588">
    <property type="component" value="Unassembled WGS sequence"/>
</dbReference>
<name>A0A8T4GJ94_9EURY</name>
<gene>
    <name evidence="1" type="ORF">J2751_002705</name>
</gene>
<evidence type="ECO:0000313" key="2">
    <source>
        <dbReference type="Proteomes" id="UP000823588"/>
    </source>
</evidence>
<organism evidence="1 2">
    <name type="scientific">Halorubrum alkaliphilum</name>
    <dbReference type="NCBI Taxonomy" id="261290"/>
    <lineage>
        <taxon>Archaea</taxon>
        <taxon>Methanobacteriati</taxon>
        <taxon>Methanobacteriota</taxon>
        <taxon>Stenosarchaea group</taxon>
        <taxon>Halobacteria</taxon>
        <taxon>Halobacteriales</taxon>
        <taxon>Haloferacaceae</taxon>
        <taxon>Halorubrum</taxon>
    </lineage>
</organism>
<evidence type="ECO:0000313" key="1">
    <source>
        <dbReference type="EMBL" id="MBP1923660.1"/>
    </source>
</evidence>
<reference evidence="1" key="1">
    <citation type="submission" date="2021-03" db="EMBL/GenBank/DDBJ databases">
        <title>Genomic Encyclopedia of Type Strains, Phase IV (KMG-IV): sequencing the most valuable type-strain genomes for metagenomic binning, comparative biology and taxonomic classification.</title>
        <authorList>
            <person name="Goeker M."/>
        </authorList>
    </citation>
    <scope>NUCLEOTIDE SEQUENCE</scope>
    <source>
        <strain evidence="1">DSM 23564</strain>
    </source>
</reference>
<sequence>MTPARALAPIVVALVLVTLLIGLGSVSVGGDTDDTIYIQQPGTPTDLVSGDRSHTISDLYINTSNSTLSDNKLRLSIDLSPLSDRGVNTSQTDITDISIDNGAVDRVERQESTDGDISIQLVVEKTGSDDLLRIEQIELGDISTEKTGPHSDVRYQLAVTGEHKTAADEPFINEAETTVSKPFDIVDGSLQFRTQATISSNPSGFMRQSVTVEDVHANTNTTLFVTYEVRV</sequence>
<dbReference type="AlphaFoldDB" id="A0A8T4GJ94"/>